<dbReference type="Proteomes" id="UP000887013">
    <property type="component" value="Unassembled WGS sequence"/>
</dbReference>
<sequence>MRLKCNETRICGWKIAGLLGYESPLLQGHGQLVFIVVNIQLLLFPSRPVSRGLVIKDPACNQLMESNDIIDVLKNQNDGIHRKISLKQ</sequence>
<gene>
    <name evidence="1" type="ORF">NPIL_186831</name>
    <name evidence="2" type="ORF">NPIL_86091</name>
</gene>
<proteinExistence type="predicted"/>
<dbReference type="EMBL" id="BMAW01040332">
    <property type="protein sequence ID" value="GFU59260.1"/>
    <property type="molecule type" value="Genomic_DNA"/>
</dbReference>
<reference evidence="1" key="1">
    <citation type="submission" date="2020-08" db="EMBL/GenBank/DDBJ databases">
        <title>Multicomponent nature underlies the extraordinary mechanical properties of spider dragline silk.</title>
        <authorList>
            <person name="Kono N."/>
            <person name="Nakamura H."/>
            <person name="Mori M."/>
            <person name="Yoshida Y."/>
            <person name="Ohtoshi R."/>
            <person name="Malay A.D."/>
            <person name="Moran D.A.P."/>
            <person name="Tomita M."/>
            <person name="Numata K."/>
            <person name="Arakawa K."/>
        </authorList>
    </citation>
    <scope>NUCLEOTIDE SEQUENCE</scope>
</reference>
<evidence type="ECO:0000313" key="1">
    <source>
        <dbReference type="EMBL" id="GFT95396.1"/>
    </source>
</evidence>
<protein>
    <submittedName>
        <fullName evidence="1">Uncharacterized protein</fullName>
    </submittedName>
</protein>
<evidence type="ECO:0000313" key="3">
    <source>
        <dbReference type="Proteomes" id="UP000887013"/>
    </source>
</evidence>
<comment type="caution">
    <text evidence="1">The sequence shown here is derived from an EMBL/GenBank/DDBJ whole genome shotgun (WGS) entry which is preliminary data.</text>
</comment>
<accession>A0A8X6Q2B5</accession>
<evidence type="ECO:0000313" key="2">
    <source>
        <dbReference type="EMBL" id="GFU59260.1"/>
    </source>
</evidence>
<organism evidence="1 3">
    <name type="scientific">Nephila pilipes</name>
    <name type="common">Giant wood spider</name>
    <name type="synonym">Nephila maculata</name>
    <dbReference type="NCBI Taxonomy" id="299642"/>
    <lineage>
        <taxon>Eukaryota</taxon>
        <taxon>Metazoa</taxon>
        <taxon>Ecdysozoa</taxon>
        <taxon>Arthropoda</taxon>
        <taxon>Chelicerata</taxon>
        <taxon>Arachnida</taxon>
        <taxon>Araneae</taxon>
        <taxon>Araneomorphae</taxon>
        <taxon>Entelegynae</taxon>
        <taxon>Araneoidea</taxon>
        <taxon>Nephilidae</taxon>
        <taxon>Nephila</taxon>
    </lineage>
</organism>
<dbReference type="AlphaFoldDB" id="A0A8X6Q2B5"/>
<dbReference type="EMBL" id="BMAW01026071">
    <property type="protein sequence ID" value="GFT95396.1"/>
    <property type="molecule type" value="Genomic_DNA"/>
</dbReference>
<keyword evidence="3" id="KW-1185">Reference proteome</keyword>
<name>A0A8X6Q2B5_NEPPI</name>